<protein>
    <submittedName>
        <fullName evidence="1">Uncharacterized protein</fullName>
    </submittedName>
</protein>
<keyword evidence="2" id="KW-1185">Reference proteome</keyword>
<evidence type="ECO:0000313" key="1">
    <source>
        <dbReference type="EMBL" id="MBU2951298.1"/>
    </source>
</evidence>
<reference evidence="1" key="1">
    <citation type="submission" date="2021-05" db="EMBL/GenBank/DDBJ databases">
        <title>Draft genomes of bacteria isolated from model marine particles.</title>
        <authorList>
            <person name="Datta M.S."/>
            <person name="Schwartzman J.A."/>
            <person name="Enke T.N."/>
            <person name="Saavedra J."/>
            <person name="Cermak N."/>
            <person name="Cordero O.X."/>
        </authorList>
    </citation>
    <scope>NUCLEOTIDE SEQUENCE</scope>
    <source>
        <strain evidence="1">I2M19</strain>
    </source>
</reference>
<dbReference type="EMBL" id="JAHKPD010000018">
    <property type="protein sequence ID" value="MBU2951298.1"/>
    <property type="molecule type" value="Genomic_DNA"/>
</dbReference>
<comment type="caution">
    <text evidence="1">The sequence shown here is derived from an EMBL/GenBank/DDBJ whole genome shotgun (WGS) entry which is preliminary data.</text>
</comment>
<dbReference type="Proteomes" id="UP001647509">
    <property type="component" value="Unassembled WGS sequence"/>
</dbReference>
<gene>
    <name evidence="1" type="ORF">KO493_11375</name>
</gene>
<sequence length="344" mass="38720">MGRKGIILTLAYPDTIVRGPKEWYAPFMRFVGMGTKNYIRAGHAALVLIDENTGDLAYYDFGRYIVPEPYGRVRCRETDPELTLPLQAEVVDGMVKNMDDILVYLATHPKITHGDGKMLASLCCAIDYDKANTFISELQSRKAIRYAAFIKKASNCARFVTDVLIASVTDEAIRKNLEKSKRFTPSTVGNVLLGNTEKLVYDVSEKGVVSEFKGSQKSENLRCFLDRLKDHKPNLEGNLIPKTVAGLSEEAQWLSGIGSGAWYLLDKTESELNFRFRRVSPYGTIDCDADFSVDNNNFCFDSEFRFLPFSNCKSFQIEQNSTVFNFNRVIALKDNKVLQVNGNS</sequence>
<proteinExistence type="predicted"/>
<organism evidence="1 2">
    <name type="scientific">Pseudotamlana agarivorans</name>
    <dbReference type="NCBI Taxonomy" id="481183"/>
    <lineage>
        <taxon>Bacteria</taxon>
        <taxon>Pseudomonadati</taxon>
        <taxon>Bacteroidota</taxon>
        <taxon>Flavobacteriia</taxon>
        <taxon>Flavobacteriales</taxon>
        <taxon>Flavobacteriaceae</taxon>
        <taxon>Pseudotamlana</taxon>
    </lineage>
</organism>
<accession>A0ACC5UAD6</accession>
<name>A0ACC5UAD6_9FLAO</name>
<evidence type="ECO:0000313" key="2">
    <source>
        <dbReference type="Proteomes" id="UP001647509"/>
    </source>
</evidence>